<evidence type="ECO:0000313" key="2">
    <source>
        <dbReference type="Proteomes" id="UP000232003"/>
    </source>
</evidence>
<protein>
    <submittedName>
        <fullName evidence="1">Thymidylate kinase</fullName>
    </submittedName>
</protein>
<dbReference type="KEGG" id="nfl:COO91_10509"/>
<accession>A0A2K8T9B3</accession>
<dbReference type="AlphaFoldDB" id="A0A2K8T9B3"/>
<reference evidence="1 2" key="1">
    <citation type="submission" date="2017-11" db="EMBL/GenBank/DDBJ databases">
        <title>Complete genome of a free-living desiccation-tolerant cyanobacterium and its photosynthetic adaptation to extreme terrestrial habitat.</title>
        <authorList>
            <person name="Shang J."/>
        </authorList>
    </citation>
    <scope>NUCLEOTIDE SEQUENCE [LARGE SCALE GENOMIC DNA]</scope>
    <source>
        <strain evidence="1 2">CCNUN1</strain>
        <plasmid evidence="2">pnfsy08</plasmid>
    </source>
</reference>
<name>A0A2K8T9B3_9NOSO</name>
<dbReference type="GO" id="GO:0016301">
    <property type="term" value="F:kinase activity"/>
    <property type="evidence" value="ECO:0007669"/>
    <property type="project" value="UniProtKB-KW"/>
</dbReference>
<organism evidence="1 2">
    <name type="scientific">Nostoc flagelliforme CCNUN1</name>
    <dbReference type="NCBI Taxonomy" id="2038116"/>
    <lineage>
        <taxon>Bacteria</taxon>
        <taxon>Bacillati</taxon>
        <taxon>Cyanobacteriota</taxon>
        <taxon>Cyanophyceae</taxon>
        <taxon>Nostocales</taxon>
        <taxon>Nostocaceae</taxon>
        <taxon>Nostoc</taxon>
    </lineage>
</organism>
<keyword evidence="1" id="KW-0808">Transferase</keyword>
<dbReference type="EMBL" id="CP024793">
    <property type="protein sequence ID" value="AUB44286.1"/>
    <property type="molecule type" value="Genomic_DNA"/>
</dbReference>
<keyword evidence="2" id="KW-1185">Reference proteome</keyword>
<dbReference type="Proteomes" id="UP000232003">
    <property type="component" value="Plasmid pNFSY08"/>
</dbReference>
<sequence>MPVITIREEQKTDTGFEASLRFEGSEYLVTITDPFTPKEEKQLEWYFEGWLRFPFSNTAIAERTAASVKSYGERLFEQVFKVNFDAYSEYRQLRGNLSQLQIEIIGRNPEFHAFHWEAMRDPDLPRPLTVDCLMVRRSVKPTSAGWQK</sequence>
<dbReference type="RefSeq" id="WP_318670700.1">
    <property type="nucleotide sequence ID" value="NZ_CAWNNC010000009.1"/>
</dbReference>
<geneLocation type="plasmid" evidence="2">
    <name>pnfsy08</name>
</geneLocation>
<evidence type="ECO:0000313" key="1">
    <source>
        <dbReference type="EMBL" id="AUB44286.1"/>
    </source>
</evidence>
<gene>
    <name evidence="1" type="ORF">COO91_10509</name>
</gene>
<keyword evidence="1" id="KW-0614">Plasmid</keyword>
<proteinExistence type="predicted"/>
<keyword evidence="1" id="KW-0418">Kinase</keyword>